<dbReference type="Proteomes" id="UP000000709">
    <property type="component" value="Unassembled WGS sequence"/>
</dbReference>
<evidence type="ECO:0000313" key="2">
    <source>
        <dbReference type="Proteomes" id="UP000000709"/>
    </source>
</evidence>
<accession>G3AH67</accession>
<dbReference type="eggNOG" id="ENOG502SBKV">
    <property type="taxonomic scope" value="Eukaryota"/>
</dbReference>
<dbReference type="InterPro" id="IPR013924">
    <property type="entry name" value="RNase_H2_suC"/>
</dbReference>
<dbReference type="GO" id="GO:0032299">
    <property type="term" value="C:ribonuclease H2 complex"/>
    <property type="evidence" value="ECO:0007669"/>
    <property type="project" value="InterPro"/>
</dbReference>
<dbReference type="OMA" id="YVINKSE"/>
<organism evidence="2">
    <name type="scientific">Spathaspora passalidarum (strain NRRL Y-27907 / 11-Y1)</name>
    <dbReference type="NCBI Taxonomy" id="619300"/>
    <lineage>
        <taxon>Eukaryota</taxon>
        <taxon>Fungi</taxon>
        <taxon>Dikarya</taxon>
        <taxon>Ascomycota</taxon>
        <taxon>Saccharomycotina</taxon>
        <taxon>Pichiomycetes</taxon>
        <taxon>Debaryomycetaceae</taxon>
        <taxon>Spathaspora</taxon>
    </lineage>
</organism>
<protein>
    <submittedName>
        <fullName evidence="1">Uncharacterized protein</fullName>
    </submittedName>
</protein>
<dbReference type="Gene3D" id="2.40.128.680">
    <property type="match status" value="1"/>
</dbReference>
<dbReference type="OrthoDB" id="6222486at2759"/>
<dbReference type="PANTHER" id="PTHR47204">
    <property type="entry name" value="OS02G0168900 PROTEIN"/>
    <property type="match status" value="1"/>
</dbReference>
<dbReference type="PANTHER" id="PTHR47204:SF1">
    <property type="entry name" value="RIBONUCLEASE H2 SUBUNIT C"/>
    <property type="match status" value="1"/>
</dbReference>
<dbReference type="EMBL" id="GL996499">
    <property type="protein sequence ID" value="EGW35497.1"/>
    <property type="molecule type" value="Genomic_DNA"/>
</dbReference>
<evidence type="ECO:0000313" key="1">
    <source>
        <dbReference type="EMBL" id="EGW35497.1"/>
    </source>
</evidence>
<reference evidence="1 2" key="1">
    <citation type="journal article" date="2011" name="Proc. Natl. Acad. Sci. U.S.A.">
        <title>Comparative genomics of xylose-fermenting fungi for enhanced biofuel production.</title>
        <authorList>
            <person name="Wohlbach D.J."/>
            <person name="Kuo A."/>
            <person name="Sato T.K."/>
            <person name="Potts K.M."/>
            <person name="Salamov A.A."/>
            <person name="LaButti K.M."/>
            <person name="Sun H."/>
            <person name="Clum A."/>
            <person name="Pangilinan J.L."/>
            <person name="Lindquist E.A."/>
            <person name="Lucas S."/>
            <person name="Lapidus A."/>
            <person name="Jin M."/>
            <person name="Gunawan C."/>
            <person name="Balan V."/>
            <person name="Dale B.E."/>
            <person name="Jeffries T.W."/>
            <person name="Zinkel R."/>
            <person name="Barry K.W."/>
            <person name="Grigoriev I.V."/>
            <person name="Gasch A.P."/>
        </authorList>
    </citation>
    <scope>NUCLEOTIDE SEQUENCE [LARGE SCALE GENOMIC DNA]</scope>
    <source>
        <strain evidence="2">NRRL Y-27907 / 11-Y1</strain>
    </source>
</reference>
<dbReference type="GeneID" id="18871230"/>
<dbReference type="GO" id="GO:0006401">
    <property type="term" value="P:RNA catabolic process"/>
    <property type="evidence" value="ECO:0007669"/>
    <property type="project" value="InterPro"/>
</dbReference>
<dbReference type="RefSeq" id="XP_007372909.1">
    <property type="nucleotide sequence ID" value="XM_007372847.1"/>
</dbReference>
<gene>
    <name evidence="1" type="ORF">SPAPADRAFT_48484</name>
</gene>
<proteinExistence type="predicted"/>
<name>G3AH67_SPAPN</name>
<keyword evidence="2" id="KW-1185">Reference proteome</keyword>
<dbReference type="STRING" id="619300.G3AH67"/>
<dbReference type="CDD" id="cd09271">
    <property type="entry name" value="RNase_H2-C"/>
    <property type="match status" value="1"/>
</dbReference>
<dbReference type="KEGG" id="spaa:SPAPADRAFT_48484"/>
<dbReference type="Pfam" id="PF08615">
    <property type="entry name" value="RNase_H2_suC"/>
    <property type="match status" value="1"/>
</dbReference>
<dbReference type="HOGENOM" id="CLU_097632_0_1_1"/>
<dbReference type="InParanoid" id="G3AH67"/>
<dbReference type="AlphaFoldDB" id="G3AH67"/>
<sequence length="138" mass="15344">MSSIQVDASNTQEITASLVPMHIQYTGSAKTQDYFAPSKIRPDTTDGNHVAYFRGCKLLGNPIDLSSSQLKGYVINKSEHLARSEDEDGQEVITTVSNYTAEVSFKELMVYGHDVPAESDNQWSLIPEYCKINSILHD</sequence>